<sequence>MTLPPVLPPPPAGSLKWRSLTGISSSQASDEGNYTSQAISERLLNSASAGPFTETLKVSTRGEERPAGQTDLAA</sequence>
<evidence type="ECO:0000313" key="2">
    <source>
        <dbReference type="EMBL" id="KAJ8373832.1"/>
    </source>
</evidence>
<name>A0A9Q1J941_SYNKA</name>
<dbReference type="Proteomes" id="UP001152622">
    <property type="component" value="Chromosome 2"/>
</dbReference>
<evidence type="ECO:0000256" key="1">
    <source>
        <dbReference type="SAM" id="MobiDB-lite"/>
    </source>
</evidence>
<gene>
    <name evidence="2" type="ORF">SKAU_G00044120</name>
</gene>
<reference evidence="2" key="1">
    <citation type="journal article" date="2023" name="Science">
        <title>Genome structures resolve the early diversification of teleost fishes.</title>
        <authorList>
            <person name="Parey E."/>
            <person name="Louis A."/>
            <person name="Montfort J."/>
            <person name="Bouchez O."/>
            <person name="Roques C."/>
            <person name="Iampietro C."/>
            <person name="Lluch J."/>
            <person name="Castinel A."/>
            <person name="Donnadieu C."/>
            <person name="Desvignes T."/>
            <person name="Floi Bucao C."/>
            <person name="Jouanno E."/>
            <person name="Wen M."/>
            <person name="Mejri S."/>
            <person name="Dirks R."/>
            <person name="Jansen H."/>
            <person name="Henkel C."/>
            <person name="Chen W.J."/>
            <person name="Zahm M."/>
            <person name="Cabau C."/>
            <person name="Klopp C."/>
            <person name="Thompson A.W."/>
            <person name="Robinson-Rechavi M."/>
            <person name="Braasch I."/>
            <person name="Lecointre G."/>
            <person name="Bobe J."/>
            <person name="Postlethwait J.H."/>
            <person name="Berthelot C."/>
            <person name="Roest Crollius H."/>
            <person name="Guiguen Y."/>
        </authorList>
    </citation>
    <scope>NUCLEOTIDE SEQUENCE</scope>
    <source>
        <strain evidence="2">WJC10195</strain>
    </source>
</reference>
<feature type="region of interest" description="Disordered" evidence="1">
    <location>
        <begin position="43"/>
        <end position="74"/>
    </location>
</feature>
<dbReference type="EMBL" id="JAINUF010000002">
    <property type="protein sequence ID" value="KAJ8373832.1"/>
    <property type="molecule type" value="Genomic_DNA"/>
</dbReference>
<dbReference type="AlphaFoldDB" id="A0A9Q1J941"/>
<keyword evidence="3" id="KW-1185">Reference proteome</keyword>
<evidence type="ECO:0000313" key="3">
    <source>
        <dbReference type="Proteomes" id="UP001152622"/>
    </source>
</evidence>
<proteinExistence type="predicted"/>
<comment type="caution">
    <text evidence="2">The sequence shown here is derived from an EMBL/GenBank/DDBJ whole genome shotgun (WGS) entry which is preliminary data.</text>
</comment>
<accession>A0A9Q1J941</accession>
<protein>
    <submittedName>
        <fullName evidence="2">Uncharacterized protein</fullName>
    </submittedName>
</protein>
<organism evidence="2 3">
    <name type="scientific">Synaphobranchus kaupii</name>
    <name type="common">Kaup's arrowtooth eel</name>
    <dbReference type="NCBI Taxonomy" id="118154"/>
    <lineage>
        <taxon>Eukaryota</taxon>
        <taxon>Metazoa</taxon>
        <taxon>Chordata</taxon>
        <taxon>Craniata</taxon>
        <taxon>Vertebrata</taxon>
        <taxon>Euteleostomi</taxon>
        <taxon>Actinopterygii</taxon>
        <taxon>Neopterygii</taxon>
        <taxon>Teleostei</taxon>
        <taxon>Anguilliformes</taxon>
        <taxon>Synaphobranchidae</taxon>
        <taxon>Synaphobranchus</taxon>
    </lineage>
</organism>